<dbReference type="RefSeq" id="WP_096798698.1">
    <property type="nucleotide sequence ID" value="NZ_CP023564.1"/>
</dbReference>
<name>A0A291GVJ5_9MICO</name>
<evidence type="ECO:0000313" key="2">
    <source>
        <dbReference type="Proteomes" id="UP000217889"/>
    </source>
</evidence>
<dbReference type="Gene3D" id="3.40.1350.140">
    <property type="entry name" value="MepB-like"/>
    <property type="match status" value="1"/>
</dbReference>
<protein>
    <submittedName>
        <fullName evidence="1">Metallopeptidase</fullName>
    </submittedName>
</protein>
<accession>A0A291GVJ5</accession>
<dbReference type="Pfam" id="PF08877">
    <property type="entry name" value="MepB-like"/>
    <property type="match status" value="1"/>
</dbReference>
<gene>
    <name evidence="1" type="ORF">CFK41_05135</name>
</gene>
<dbReference type="InterPro" id="IPR038231">
    <property type="entry name" value="MepB-like_sf"/>
</dbReference>
<proteinExistence type="predicted"/>
<evidence type="ECO:0000313" key="1">
    <source>
        <dbReference type="EMBL" id="ATG54229.1"/>
    </source>
</evidence>
<dbReference type="KEGG" id="bgg:CFK41_05135"/>
<reference evidence="1 2" key="1">
    <citation type="journal article" date="2014" name="Int. J. Syst. Evol. Microbiol.">
        <title>Brachybacterium ginsengisoli sp. nov., isolated from soil of a ginseng field.</title>
        <authorList>
            <person name="Hoang V.A."/>
            <person name="Kim Y.J."/>
            <person name="Nguyen N.L."/>
            <person name="Yang D.C."/>
        </authorList>
    </citation>
    <scope>NUCLEOTIDE SEQUENCE [LARGE SCALE GENOMIC DNA]</scope>
    <source>
        <strain evidence="1 2">DCY80</strain>
    </source>
</reference>
<dbReference type="OrthoDB" id="4954833at2"/>
<dbReference type="InterPro" id="IPR011235">
    <property type="entry name" value="MepB-like"/>
</dbReference>
<organism evidence="1 2">
    <name type="scientific">Brachybacterium ginsengisoli</name>
    <dbReference type="NCBI Taxonomy" id="1331682"/>
    <lineage>
        <taxon>Bacteria</taxon>
        <taxon>Bacillati</taxon>
        <taxon>Actinomycetota</taxon>
        <taxon>Actinomycetes</taxon>
        <taxon>Micrococcales</taxon>
        <taxon>Dermabacteraceae</taxon>
        <taxon>Brachybacterium</taxon>
    </lineage>
</organism>
<sequence>MNFPAFETYAAEMGLAIPIAPEEQNSDYESGIVEIDRDTWHIRTARNTPTKPGAFVAFWRRGADGVTTPFSDAEPAAGLLVFVEQLGRRGVFRFTAADLARLGITSGARPGKRGFRVYPSWCVDLNAGATAAQRAQSSSFLTY</sequence>
<dbReference type="Proteomes" id="UP000217889">
    <property type="component" value="Chromosome"/>
</dbReference>
<dbReference type="AlphaFoldDB" id="A0A291GVJ5"/>
<keyword evidence="2" id="KW-1185">Reference proteome</keyword>
<dbReference type="EMBL" id="CP023564">
    <property type="protein sequence ID" value="ATG54229.1"/>
    <property type="molecule type" value="Genomic_DNA"/>
</dbReference>